<dbReference type="PANTHER" id="PTHR38011:SF11">
    <property type="entry name" value="2,5-DIAMINO-6-RIBOSYLAMINO-4(3H)-PYRIMIDINONE 5'-PHOSPHATE REDUCTASE"/>
    <property type="match status" value="1"/>
</dbReference>
<dbReference type="OrthoDB" id="195113at2"/>
<dbReference type="Gene3D" id="3.40.430.10">
    <property type="entry name" value="Dihydrofolate Reductase, subunit A"/>
    <property type="match status" value="1"/>
</dbReference>
<protein>
    <submittedName>
        <fullName evidence="2">Dihydrofolate reductase</fullName>
    </submittedName>
</protein>
<proteinExistence type="predicted"/>
<dbReference type="AlphaFoldDB" id="A0A1H8B2H7"/>
<sequence length="187" mass="21282">MTTPTFKITIHMVSSLDGIIAKKDNSISWFETADHYEKGVTLTEQDTSEFLKAIDCYVMGARTYEHALELSKSYGWAYGDTPTIVLTHRNLPVDRPNIEIYSGDLNKLVNERLKPNYRNVWLAGGAMLAKDFIRLKLADEIRLSIMPVILGDGTLFFDQIGQEQALHLKDVTAYKSGMVELFYEIRK</sequence>
<keyword evidence="3" id="KW-1185">Reference proteome</keyword>
<dbReference type="GO" id="GO:0008703">
    <property type="term" value="F:5-amino-6-(5-phosphoribosylamino)uracil reductase activity"/>
    <property type="evidence" value="ECO:0007669"/>
    <property type="project" value="InterPro"/>
</dbReference>
<dbReference type="PANTHER" id="PTHR38011">
    <property type="entry name" value="DIHYDROFOLATE REDUCTASE FAMILY PROTEIN (AFU_ORTHOLOGUE AFUA_8G06820)"/>
    <property type="match status" value="1"/>
</dbReference>
<name>A0A1H8B2H7_9BACT</name>
<evidence type="ECO:0000259" key="1">
    <source>
        <dbReference type="Pfam" id="PF01872"/>
    </source>
</evidence>
<dbReference type="EMBL" id="FOBB01000006">
    <property type="protein sequence ID" value="SEM77202.1"/>
    <property type="molecule type" value="Genomic_DNA"/>
</dbReference>
<dbReference type="Pfam" id="PF01872">
    <property type="entry name" value="RibD_C"/>
    <property type="match status" value="1"/>
</dbReference>
<evidence type="ECO:0000313" key="2">
    <source>
        <dbReference type="EMBL" id="SEM77202.1"/>
    </source>
</evidence>
<dbReference type="RefSeq" id="WP_089917392.1">
    <property type="nucleotide sequence ID" value="NZ_FOBB01000006.1"/>
</dbReference>
<dbReference type="GO" id="GO:0009231">
    <property type="term" value="P:riboflavin biosynthetic process"/>
    <property type="evidence" value="ECO:0007669"/>
    <property type="project" value="InterPro"/>
</dbReference>
<dbReference type="STRING" id="573321.SAMN04488505_106102"/>
<evidence type="ECO:0000313" key="3">
    <source>
        <dbReference type="Proteomes" id="UP000198984"/>
    </source>
</evidence>
<reference evidence="2 3" key="1">
    <citation type="submission" date="2016-10" db="EMBL/GenBank/DDBJ databases">
        <authorList>
            <person name="de Groot N.N."/>
        </authorList>
    </citation>
    <scope>NUCLEOTIDE SEQUENCE [LARGE SCALE GENOMIC DNA]</scope>
    <source>
        <strain evidence="2 3">DSM 21039</strain>
    </source>
</reference>
<feature type="domain" description="Bacterial bifunctional deaminase-reductase C-terminal" evidence="1">
    <location>
        <begin position="7"/>
        <end position="178"/>
    </location>
</feature>
<accession>A0A1H8B2H7</accession>
<dbReference type="SUPFAM" id="SSF53597">
    <property type="entry name" value="Dihydrofolate reductase-like"/>
    <property type="match status" value="1"/>
</dbReference>
<dbReference type="Proteomes" id="UP000198984">
    <property type="component" value="Unassembled WGS sequence"/>
</dbReference>
<gene>
    <name evidence="2" type="ORF">SAMN04488505_106102</name>
</gene>
<organism evidence="2 3">
    <name type="scientific">Chitinophaga rupis</name>
    <dbReference type="NCBI Taxonomy" id="573321"/>
    <lineage>
        <taxon>Bacteria</taxon>
        <taxon>Pseudomonadati</taxon>
        <taxon>Bacteroidota</taxon>
        <taxon>Chitinophagia</taxon>
        <taxon>Chitinophagales</taxon>
        <taxon>Chitinophagaceae</taxon>
        <taxon>Chitinophaga</taxon>
    </lineage>
</organism>
<dbReference type="InterPro" id="IPR024072">
    <property type="entry name" value="DHFR-like_dom_sf"/>
</dbReference>
<dbReference type="InterPro" id="IPR002734">
    <property type="entry name" value="RibDG_C"/>
</dbReference>
<dbReference type="InterPro" id="IPR050765">
    <property type="entry name" value="Riboflavin_Biosynth_HTPR"/>
</dbReference>